<reference evidence="2" key="1">
    <citation type="journal article" date="2021" name="PeerJ">
        <title>Extensive microbial diversity within the chicken gut microbiome revealed by metagenomics and culture.</title>
        <authorList>
            <person name="Gilroy R."/>
            <person name="Ravi A."/>
            <person name="Getino M."/>
            <person name="Pursley I."/>
            <person name="Horton D.L."/>
            <person name="Alikhan N.F."/>
            <person name="Baker D."/>
            <person name="Gharbi K."/>
            <person name="Hall N."/>
            <person name="Watson M."/>
            <person name="Adriaenssens E.M."/>
            <person name="Foster-Nyarko E."/>
            <person name="Jarju S."/>
            <person name="Secka A."/>
            <person name="Antonio M."/>
            <person name="Oren A."/>
            <person name="Chaudhuri R.R."/>
            <person name="La Ragione R."/>
            <person name="Hildebrand F."/>
            <person name="Pallen M.J."/>
        </authorList>
    </citation>
    <scope>NUCLEOTIDE SEQUENCE</scope>
    <source>
        <strain evidence="2">ChiHjej13B12-24818</strain>
    </source>
</reference>
<comment type="caution">
    <text evidence="2">The sequence shown here is derived from an EMBL/GenBank/DDBJ whole genome shotgun (WGS) entry which is preliminary data.</text>
</comment>
<protein>
    <submittedName>
        <fullName evidence="2">ROK family protein</fullName>
    </submittedName>
</protein>
<organism evidence="2 3">
    <name type="scientific">Candidatus Brachybacterium merdavium</name>
    <dbReference type="NCBI Taxonomy" id="2838513"/>
    <lineage>
        <taxon>Bacteria</taxon>
        <taxon>Bacillati</taxon>
        <taxon>Actinomycetota</taxon>
        <taxon>Actinomycetes</taxon>
        <taxon>Micrococcales</taxon>
        <taxon>Dermabacteraceae</taxon>
        <taxon>Brachybacterium</taxon>
    </lineage>
</organism>
<dbReference type="SUPFAM" id="SSF53067">
    <property type="entry name" value="Actin-like ATPase domain"/>
    <property type="match status" value="2"/>
</dbReference>
<comment type="similarity">
    <text evidence="1">Belongs to the ROK (NagC/XylR) family.</text>
</comment>
<dbReference type="PANTHER" id="PTHR18964">
    <property type="entry name" value="ROK (REPRESSOR, ORF, KINASE) FAMILY"/>
    <property type="match status" value="1"/>
</dbReference>
<sequence>MLSTNRERAIATLVREGALHRADLARRLSVSRTTASNVVQGLRSEGLLDVDGPGLKAKLRVSDTLGVLVSVVFQLTRTTVAVGRIDGEPLAVHETAHAVSDHGSTRLEASIPLVQQLLAGLEVPLVRATHVAVNTQVDVRTGEVLGAGASAMWAGTNPRHAFASALSAPVRMENTARLLGLVEHLAGTGGPSRNLLYLHLAHGVTLGQVLEGTIVQGSHGGAGEIGHMSIDRQGPTCSCANRGCLMQYVGEIAIAARAQELLGDVATVDYMVKQAQQGDRACQELIAKIGVDIGDAMAGVSNLMDPDVIVLGGKLAAAGELLTAPVRRTIHDHALPLATRKLTVATAKATEDPYAAAIAGLRPPITDPELLETIVRAALA</sequence>
<dbReference type="InterPro" id="IPR036390">
    <property type="entry name" value="WH_DNA-bd_sf"/>
</dbReference>
<evidence type="ECO:0000313" key="3">
    <source>
        <dbReference type="Proteomes" id="UP000823823"/>
    </source>
</evidence>
<gene>
    <name evidence="2" type="ORF">H9786_14815</name>
</gene>
<dbReference type="Proteomes" id="UP000823823">
    <property type="component" value="Unassembled WGS sequence"/>
</dbReference>
<evidence type="ECO:0000313" key="2">
    <source>
        <dbReference type="EMBL" id="HJB11768.1"/>
    </source>
</evidence>
<dbReference type="InterPro" id="IPR000600">
    <property type="entry name" value="ROK"/>
</dbReference>
<name>A0A9D2RQB4_9MICO</name>
<dbReference type="InterPro" id="IPR043129">
    <property type="entry name" value="ATPase_NBD"/>
</dbReference>
<proteinExistence type="inferred from homology"/>
<dbReference type="PANTHER" id="PTHR18964:SF173">
    <property type="entry name" value="GLUCOKINASE"/>
    <property type="match status" value="1"/>
</dbReference>
<accession>A0A9D2RQB4</accession>
<dbReference type="AlphaFoldDB" id="A0A9D2RQB4"/>
<dbReference type="InterPro" id="IPR036388">
    <property type="entry name" value="WH-like_DNA-bd_sf"/>
</dbReference>
<dbReference type="Gene3D" id="1.10.10.10">
    <property type="entry name" value="Winged helix-like DNA-binding domain superfamily/Winged helix DNA-binding domain"/>
    <property type="match status" value="1"/>
</dbReference>
<dbReference type="Gene3D" id="3.30.420.40">
    <property type="match status" value="2"/>
</dbReference>
<reference evidence="2" key="2">
    <citation type="submission" date="2021-04" db="EMBL/GenBank/DDBJ databases">
        <authorList>
            <person name="Gilroy R."/>
        </authorList>
    </citation>
    <scope>NUCLEOTIDE SEQUENCE</scope>
    <source>
        <strain evidence="2">ChiHjej13B12-24818</strain>
    </source>
</reference>
<evidence type="ECO:0000256" key="1">
    <source>
        <dbReference type="ARBA" id="ARBA00006479"/>
    </source>
</evidence>
<dbReference type="EMBL" id="DWZH01000116">
    <property type="protein sequence ID" value="HJB11768.1"/>
    <property type="molecule type" value="Genomic_DNA"/>
</dbReference>
<dbReference type="Pfam" id="PF00480">
    <property type="entry name" value="ROK"/>
    <property type="match status" value="1"/>
</dbReference>
<dbReference type="SUPFAM" id="SSF46785">
    <property type="entry name" value="Winged helix' DNA-binding domain"/>
    <property type="match status" value="1"/>
</dbReference>